<dbReference type="RefSeq" id="WP_184996743.1">
    <property type="nucleotide sequence ID" value="NZ_BOMK01000098.1"/>
</dbReference>
<dbReference type="Pfam" id="PF01975">
    <property type="entry name" value="SurE"/>
    <property type="match status" value="1"/>
</dbReference>
<dbReference type="EC" id="3.1.3.5" evidence="3"/>
<dbReference type="GO" id="GO:0008253">
    <property type="term" value="F:5'-nucleotidase activity"/>
    <property type="evidence" value="ECO:0007669"/>
    <property type="project" value="UniProtKB-EC"/>
</dbReference>
<evidence type="ECO:0000259" key="6">
    <source>
        <dbReference type="Pfam" id="PF01975"/>
    </source>
</evidence>
<dbReference type="AlphaFoldDB" id="A0A7W7MSZ2"/>
<accession>A0A7W7MSZ2</accession>
<comment type="caution">
    <text evidence="7">The sequence shown here is derived from an EMBL/GenBank/DDBJ whole genome shotgun (WGS) entry which is preliminary data.</text>
</comment>
<dbReference type="PANTHER" id="PTHR30457">
    <property type="entry name" value="5'-NUCLEOTIDASE SURE"/>
    <property type="match status" value="1"/>
</dbReference>
<dbReference type="InterPro" id="IPR030048">
    <property type="entry name" value="SurE"/>
</dbReference>
<name>A0A7W7MSZ2_9ACTN</name>
<keyword evidence="4" id="KW-0479">Metal-binding</keyword>
<organism evidence="7 8">
    <name type="scientific">Actinoplanes digitatis</name>
    <dbReference type="NCBI Taxonomy" id="1868"/>
    <lineage>
        <taxon>Bacteria</taxon>
        <taxon>Bacillati</taxon>
        <taxon>Actinomycetota</taxon>
        <taxon>Actinomycetes</taxon>
        <taxon>Micromonosporales</taxon>
        <taxon>Micromonosporaceae</taxon>
        <taxon>Actinoplanes</taxon>
    </lineage>
</organism>
<keyword evidence="8" id="KW-1185">Reference proteome</keyword>
<evidence type="ECO:0000313" key="8">
    <source>
        <dbReference type="Proteomes" id="UP000578112"/>
    </source>
</evidence>
<keyword evidence="5 7" id="KW-0378">Hydrolase</keyword>
<gene>
    <name evidence="7" type="ORF">BJ971_006284</name>
</gene>
<feature type="domain" description="Survival protein SurE-like phosphatase/nucleotidase" evidence="6">
    <location>
        <begin position="5"/>
        <end position="207"/>
    </location>
</feature>
<comment type="similarity">
    <text evidence="2">Belongs to the SurE nucleotidase family.</text>
</comment>
<reference evidence="7 8" key="1">
    <citation type="submission" date="2020-08" db="EMBL/GenBank/DDBJ databases">
        <title>Sequencing the genomes of 1000 actinobacteria strains.</title>
        <authorList>
            <person name="Klenk H.-P."/>
        </authorList>
    </citation>
    <scope>NUCLEOTIDE SEQUENCE [LARGE SCALE GENOMIC DNA]</scope>
    <source>
        <strain evidence="7 8">DSM 43149</strain>
    </source>
</reference>
<evidence type="ECO:0000256" key="1">
    <source>
        <dbReference type="ARBA" id="ARBA00000815"/>
    </source>
</evidence>
<sequence length="280" mass="28590">MTPRILITNDDGIDSPGLRHLARAAARQGLDIVVAAPLTEASGSGAAITAVEQNGKIVVQRRELTGVRNVPAYGVAASPAFIVLLALRGAFGPPPTIVIAGVNRGANAGASVVHSGTVGATLTASHAGLHGLAVSLDVFTPANTISEDGGQAAGEPGQDDDEKRHWDSAADLAIKLLPTLTHTPVGTVLNLNVPDLHVDGIRGLRRAGLARFGQVQMSIAEAGEGYVRTAVQAADEPIEPGTDLAALAEGYAVVTPIRSPAEATDVTFNLEAIVVQTPAI</sequence>
<evidence type="ECO:0000256" key="3">
    <source>
        <dbReference type="ARBA" id="ARBA00012643"/>
    </source>
</evidence>
<evidence type="ECO:0000256" key="2">
    <source>
        <dbReference type="ARBA" id="ARBA00011062"/>
    </source>
</evidence>
<dbReference type="Gene3D" id="3.40.1210.10">
    <property type="entry name" value="Survival protein SurE-like phosphatase/nucleotidase"/>
    <property type="match status" value="1"/>
</dbReference>
<dbReference type="InterPro" id="IPR002828">
    <property type="entry name" value="SurE-like_Pase/nucleotidase"/>
</dbReference>
<evidence type="ECO:0000256" key="4">
    <source>
        <dbReference type="ARBA" id="ARBA00022723"/>
    </source>
</evidence>
<dbReference type="Proteomes" id="UP000578112">
    <property type="component" value="Unassembled WGS sequence"/>
</dbReference>
<comment type="catalytic activity">
    <reaction evidence="1">
        <text>a ribonucleoside 5'-phosphate + H2O = a ribonucleoside + phosphate</text>
        <dbReference type="Rhea" id="RHEA:12484"/>
        <dbReference type="ChEBI" id="CHEBI:15377"/>
        <dbReference type="ChEBI" id="CHEBI:18254"/>
        <dbReference type="ChEBI" id="CHEBI:43474"/>
        <dbReference type="ChEBI" id="CHEBI:58043"/>
        <dbReference type="EC" id="3.1.3.5"/>
    </reaction>
</comment>
<dbReference type="GO" id="GO:0046872">
    <property type="term" value="F:metal ion binding"/>
    <property type="evidence" value="ECO:0007669"/>
    <property type="project" value="UniProtKB-KW"/>
</dbReference>
<dbReference type="SUPFAM" id="SSF64167">
    <property type="entry name" value="SurE-like"/>
    <property type="match status" value="1"/>
</dbReference>
<dbReference type="EMBL" id="JACHNH010000001">
    <property type="protein sequence ID" value="MBB4765728.1"/>
    <property type="molecule type" value="Genomic_DNA"/>
</dbReference>
<dbReference type="InterPro" id="IPR036523">
    <property type="entry name" value="SurE-like_sf"/>
</dbReference>
<protein>
    <recommendedName>
        <fullName evidence="3">5'-nucleotidase</fullName>
        <ecNumber evidence="3">3.1.3.5</ecNumber>
    </recommendedName>
</protein>
<dbReference type="PANTHER" id="PTHR30457:SF0">
    <property type="entry name" value="PHOSPHATASE, PUTATIVE (AFU_ORTHOLOGUE AFUA_4G01070)-RELATED"/>
    <property type="match status" value="1"/>
</dbReference>
<evidence type="ECO:0000313" key="7">
    <source>
        <dbReference type="EMBL" id="MBB4765728.1"/>
    </source>
</evidence>
<proteinExistence type="inferred from homology"/>
<evidence type="ECO:0000256" key="5">
    <source>
        <dbReference type="ARBA" id="ARBA00022801"/>
    </source>
</evidence>